<accession>A0ABR9XKL3</accession>
<dbReference type="Gene3D" id="2.40.160.60">
    <property type="entry name" value="Outer membrane protein transport protein (OMPP1/FadL/TodX)"/>
    <property type="match status" value="1"/>
</dbReference>
<organism evidence="2 3">
    <name type="scientific">Mucilaginibacter boryungensis</name>
    <dbReference type="NCBI Taxonomy" id="768480"/>
    <lineage>
        <taxon>Bacteria</taxon>
        <taxon>Pseudomonadati</taxon>
        <taxon>Bacteroidota</taxon>
        <taxon>Sphingobacteriia</taxon>
        <taxon>Sphingobacteriales</taxon>
        <taxon>Sphingobacteriaceae</taxon>
        <taxon>Mucilaginibacter</taxon>
    </lineage>
</organism>
<reference evidence="2 3" key="1">
    <citation type="submission" date="2020-10" db="EMBL/GenBank/DDBJ databases">
        <title>Mucilaginibacter mali sp. nov., isolated from rhizosphere soil of apple orchard.</title>
        <authorList>
            <person name="Lee J.-S."/>
            <person name="Kim H.S."/>
            <person name="Kim J.-S."/>
        </authorList>
    </citation>
    <scope>NUCLEOTIDE SEQUENCE [LARGE SCALE GENOMIC DNA]</scope>
    <source>
        <strain evidence="2 3">KCTC 23157</strain>
    </source>
</reference>
<feature type="signal peptide" evidence="1">
    <location>
        <begin position="1"/>
        <end position="22"/>
    </location>
</feature>
<evidence type="ECO:0000313" key="2">
    <source>
        <dbReference type="EMBL" id="MBE9667926.1"/>
    </source>
</evidence>
<keyword evidence="1" id="KW-0732">Signal</keyword>
<protein>
    <recommendedName>
        <fullName evidence="4">Long-subunit fatty acid transport protein</fullName>
    </recommendedName>
</protein>
<dbReference type="SUPFAM" id="SSF56935">
    <property type="entry name" value="Porins"/>
    <property type="match status" value="1"/>
</dbReference>
<dbReference type="Proteomes" id="UP000632774">
    <property type="component" value="Unassembled WGS sequence"/>
</dbReference>
<gene>
    <name evidence="2" type="ORF">IRJ18_16270</name>
</gene>
<feature type="chain" id="PRO_5047446195" description="Long-subunit fatty acid transport protein" evidence="1">
    <location>
        <begin position="23"/>
        <end position="441"/>
    </location>
</feature>
<comment type="caution">
    <text evidence="2">The sequence shown here is derived from an EMBL/GenBank/DDBJ whole genome shotgun (WGS) entry which is preliminary data.</text>
</comment>
<name>A0ABR9XKL3_9SPHI</name>
<keyword evidence="3" id="KW-1185">Reference proteome</keyword>
<evidence type="ECO:0000256" key="1">
    <source>
        <dbReference type="SAM" id="SignalP"/>
    </source>
</evidence>
<sequence length="441" mass="48268">MIKYYRALTVFLLSVAVTTAMAQSTATTSSPYSRYGLGTIDPILLPQNVAMGGIGVATNQINGYNNVNPLNPASYSSMRLTVLDIGMYGNFSSFSKAGQANQTNSNFRLSHIAVGVPVSQHSALSFGLLPYSEVGYKYTQTLSRGYGTGSPTDTNVVNNVYSGEGGLSKAYLGYGFDIGRHLAVGANVSYIFGNLKQFSSTEFPNLYGAFNSRQETNNAIGGLNYDFGAQYTIDFTTERRLTLGYSGSAGTKLNSQSSFIVSQYQVDFTNDNEAVAADTIVNKQNPYTKIQLPLINRFGLAYQYDRHFLIGADYSMGNWSKLTIGGANQGLQNTQSVNIGGQITPNANSLHSYWAVMDYRLGVHFDKTYVAINNQDIKQEGLTFGLGLPLKASGTSFYKINIAGEFGQRGTLSNSLVKEKYFNVHLSFTLNDKWFQKYKFD</sequence>
<dbReference type="RefSeq" id="WP_194107361.1">
    <property type="nucleotide sequence ID" value="NZ_JADFFM010000002.1"/>
</dbReference>
<proteinExistence type="predicted"/>
<evidence type="ECO:0000313" key="3">
    <source>
        <dbReference type="Proteomes" id="UP000632774"/>
    </source>
</evidence>
<evidence type="ECO:0008006" key="4">
    <source>
        <dbReference type="Google" id="ProtNLM"/>
    </source>
</evidence>
<dbReference type="EMBL" id="JADFFM010000002">
    <property type="protein sequence ID" value="MBE9667926.1"/>
    <property type="molecule type" value="Genomic_DNA"/>
</dbReference>